<dbReference type="InterPro" id="IPR036514">
    <property type="entry name" value="SGNH_hydro_sf"/>
</dbReference>
<feature type="compositionally biased region" description="Basic and acidic residues" evidence="3">
    <location>
        <begin position="292"/>
        <end position="307"/>
    </location>
</feature>
<evidence type="ECO:0000256" key="2">
    <source>
        <dbReference type="PIRSR" id="PIRSR637460-2"/>
    </source>
</evidence>
<dbReference type="STRING" id="546874.SAMN04488544_0352"/>
<accession>A0A1H2LKS8</accession>
<feature type="chain" id="PRO_5009279463" evidence="4">
    <location>
        <begin position="28"/>
        <end position="348"/>
    </location>
</feature>
<proteinExistence type="predicted"/>
<keyword evidence="7" id="KW-1185">Reference proteome</keyword>
<dbReference type="Proteomes" id="UP000198825">
    <property type="component" value="Chromosome I"/>
</dbReference>
<keyword evidence="6" id="KW-0378">Hydrolase</keyword>
<feature type="region of interest" description="Disordered" evidence="3">
    <location>
        <begin position="289"/>
        <end position="320"/>
    </location>
</feature>
<dbReference type="RefSeq" id="WP_091072833.1">
    <property type="nucleotide sequence ID" value="NZ_LT629799.1"/>
</dbReference>
<evidence type="ECO:0000259" key="5">
    <source>
        <dbReference type="Pfam" id="PF13472"/>
    </source>
</evidence>
<name>A0A1H2LKS8_9ACTN</name>
<feature type="active site" evidence="1">
    <location>
        <position position="245"/>
    </location>
</feature>
<dbReference type="Gene3D" id="3.40.50.1110">
    <property type="entry name" value="SGNH hydrolase"/>
    <property type="match status" value="1"/>
</dbReference>
<keyword evidence="2" id="KW-1015">Disulfide bond</keyword>
<dbReference type="Pfam" id="PF13472">
    <property type="entry name" value="Lipase_GDSL_2"/>
    <property type="match status" value="1"/>
</dbReference>
<dbReference type="AlphaFoldDB" id="A0A1H2LKS8"/>
<organism evidence="6 7">
    <name type="scientific">Microlunatus sagamiharensis</name>
    <dbReference type="NCBI Taxonomy" id="546874"/>
    <lineage>
        <taxon>Bacteria</taxon>
        <taxon>Bacillati</taxon>
        <taxon>Actinomycetota</taxon>
        <taxon>Actinomycetes</taxon>
        <taxon>Propionibacteriales</taxon>
        <taxon>Propionibacteriaceae</taxon>
        <taxon>Microlunatus</taxon>
    </lineage>
</organism>
<feature type="domain" description="SGNH hydrolase-type esterase" evidence="5">
    <location>
        <begin position="34"/>
        <end position="252"/>
    </location>
</feature>
<dbReference type="OrthoDB" id="5503950at2"/>
<evidence type="ECO:0000256" key="1">
    <source>
        <dbReference type="PIRSR" id="PIRSR637460-1"/>
    </source>
</evidence>
<evidence type="ECO:0000313" key="6">
    <source>
        <dbReference type="EMBL" id="SDU81238.1"/>
    </source>
</evidence>
<gene>
    <name evidence="6" type="ORF">SAMN04488544_0352</name>
</gene>
<feature type="disulfide bond" evidence="2">
    <location>
        <begin position="55"/>
        <end position="79"/>
    </location>
</feature>
<dbReference type="GO" id="GO:0004806">
    <property type="term" value="F:triacylglycerol lipase activity"/>
    <property type="evidence" value="ECO:0007669"/>
    <property type="project" value="TreeGrafter"/>
</dbReference>
<feature type="disulfide bond" evidence="2">
    <location>
        <begin position="120"/>
        <end position="129"/>
    </location>
</feature>
<dbReference type="GO" id="GO:0019433">
    <property type="term" value="P:triglyceride catabolic process"/>
    <property type="evidence" value="ECO:0007669"/>
    <property type="project" value="TreeGrafter"/>
</dbReference>
<dbReference type="InterPro" id="IPR013830">
    <property type="entry name" value="SGNH_hydro"/>
</dbReference>
<evidence type="ECO:0000313" key="7">
    <source>
        <dbReference type="Proteomes" id="UP000198825"/>
    </source>
</evidence>
<reference evidence="7" key="1">
    <citation type="submission" date="2016-10" db="EMBL/GenBank/DDBJ databases">
        <authorList>
            <person name="Varghese N."/>
            <person name="Submissions S."/>
        </authorList>
    </citation>
    <scope>NUCLEOTIDE SEQUENCE [LARGE SCALE GENOMIC DNA]</scope>
    <source>
        <strain evidence="7">DSM 21743</strain>
    </source>
</reference>
<dbReference type="PANTHER" id="PTHR37981">
    <property type="entry name" value="LIPASE 2"/>
    <property type="match status" value="1"/>
</dbReference>
<evidence type="ECO:0000256" key="4">
    <source>
        <dbReference type="SAM" id="SignalP"/>
    </source>
</evidence>
<feature type="signal peptide" evidence="4">
    <location>
        <begin position="1"/>
        <end position="27"/>
    </location>
</feature>
<dbReference type="EMBL" id="LT629799">
    <property type="protein sequence ID" value="SDU81238.1"/>
    <property type="molecule type" value="Genomic_DNA"/>
</dbReference>
<evidence type="ECO:0000256" key="3">
    <source>
        <dbReference type="SAM" id="MobiDB-lite"/>
    </source>
</evidence>
<sequence>MRTPLRAVAGAASAAVLLSLAATPAHAASPGYVALGDSYASGVGTRSYVSDGTSCQRSVYGYPALVAGSRGYALNLRACSGATIADVSSLQLSALSTSTAYVSVTVGGNDAGFTDVLTTCALPAWASSCNGAVVRAQGIVANQVPGRLSTLFGQIRAKAPHARVVVAGYPRLFNGEDCNAFTWFSPTEETRLNATADQLDAVLSTAASRAGFTFANPAPAFAGHAVCDDAEWLNGLSSPTSESYHPNRTGHASGYAPLVGARLGGTSSASALRVTSATISAERLASQQRRYAAGDRAIRPETFRRPDLTSPTVERAARRAGVDLDSRTSIDRADRRYATAQAKAFRQR</sequence>
<dbReference type="CDD" id="cd01823">
    <property type="entry name" value="SEST_like"/>
    <property type="match status" value="1"/>
</dbReference>
<protein>
    <submittedName>
        <fullName evidence="6">GDSL-like Lipase/Acylhydrolase family protein</fullName>
    </submittedName>
</protein>
<dbReference type="InterPro" id="IPR037460">
    <property type="entry name" value="SEST-like"/>
</dbReference>
<dbReference type="SUPFAM" id="SSF52266">
    <property type="entry name" value="SGNH hydrolase"/>
    <property type="match status" value="1"/>
</dbReference>
<keyword evidence="4" id="KW-0732">Signal</keyword>
<feature type="active site" description="Nucleophile" evidence="1">
    <location>
        <position position="38"/>
    </location>
</feature>
<dbReference type="PANTHER" id="PTHR37981:SF1">
    <property type="entry name" value="SGNH HYDROLASE-TYPE ESTERASE DOMAIN-CONTAINING PROTEIN"/>
    <property type="match status" value="1"/>
</dbReference>